<dbReference type="Proteomes" id="UP001052655">
    <property type="component" value="Unassembled WGS sequence"/>
</dbReference>
<accession>A0ABQ3QA40</accession>
<organism evidence="3 4">
    <name type="scientific">Streptomyces daghestanicus</name>
    <dbReference type="NCBI Taxonomy" id="66885"/>
    <lineage>
        <taxon>Bacteria</taxon>
        <taxon>Bacillati</taxon>
        <taxon>Actinomycetota</taxon>
        <taxon>Actinomycetes</taxon>
        <taxon>Kitasatosporales</taxon>
        <taxon>Streptomycetaceae</taxon>
        <taxon>Streptomyces</taxon>
    </lineage>
</organism>
<dbReference type="GeneID" id="91551302"/>
<comment type="caution">
    <text evidence="3">The sequence shown here is derived from an EMBL/GenBank/DDBJ whole genome shotgun (WGS) entry which is preliminary data.</text>
</comment>
<name>A0ABQ3QA40_9ACTN</name>
<dbReference type="EMBL" id="BNDX01000016">
    <property type="protein sequence ID" value="GHI34156.1"/>
    <property type="molecule type" value="Genomic_DNA"/>
</dbReference>
<evidence type="ECO:0000256" key="1">
    <source>
        <dbReference type="SAM" id="MobiDB-lite"/>
    </source>
</evidence>
<evidence type="ECO:0000313" key="4">
    <source>
        <dbReference type="Proteomes" id="UP001052655"/>
    </source>
</evidence>
<reference evidence="3" key="1">
    <citation type="submission" date="2024-05" db="EMBL/GenBank/DDBJ databases">
        <title>Whole genome shotgun sequence of Streptomyces daghestanicus NBRC 12762.</title>
        <authorList>
            <person name="Komaki H."/>
            <person name="Tamura T."/>
        </authorList>
    </citation>
    <scope>NUCLEOTIDE SEQUENCE</scope>
    <source>
        <strain evidence="3">NBRC 12762</strain>
    </source>
</reference>
<feature type="region of interest" description="Disordered" evidence="1">
    <location>
        <begin position="97"/>
        <end position="149"/>
    </location>
</feature>
<gene>
    <name evidence="3" type="ORF">Sdagh_58860</name>
</gene>
<feature type="compositionally biased region" description="Low complexity" evidence="1">
    <location>
        <begin position="107"/>
        <end position="128"/>
    </location>
</feature>
<dbReference type="RefSeq" id="WP_189412475.1">
    <property type="nucleotide sequence ID" value="NZ_BMTC01000009.1"/>
</dbReference>
<evidence type="ECO:0000313" key="3">
    <source>
        <dbReference type="EMBL" id="GHI34156.1"/>
    </source>
</evidence>
<feature type="chain" id="PRO_5047051127" description="Secreted protein" evidence="2">
    <location>
        <begin position="29"/>
        <end position="213"/>
    </location>
</feature>
<sequence>MRLPARRIAASALCAGLVLGVTAPVAMAADGGTVRERATSQAPLPDTGELRDQAKDLGLIGSVLSPVADLIEAVIGSGSGRLSQTQADQHAQAVREALAQANASGTAAKPNANSPARPPAATTPNGTAQGADAPTTLPARSDAPAADLAARATSGLQKQVDALIRASVAGDTEQVRPAADKVVTSAVNVIAATLAAGRLPAPDLAGLPQASRD</sequence>
<evidence type="ECO:0000256" key="2">
    <source>
        <dbReference type="SAM" id="SignalP"/>
    </source>
</evidence>
<feature type="signal peptide" evidence="2">
    <location>
        <begin position="1"/>
        <end position="28"/>
    </location>
</feature>
<feature type="compositionally biased region" description="Low complexity" evidence="1">
    <location>
        <begin position="137"/>
        <end position="149"/>
    </location>
</feature>
<proteinExistence type="predicted"/>
<keyword evidence="2" id="KW-0732">Signal</keyword>
<protein>
    <recommendedName>
        <fullName evidence="5">Secreted protein</fullName>
    </recommendedName>
</protein>
<evidence type="ECO:0008006" key="5">
    <source>
        <dbReference type="Google" id="ProtNLM"/>
    </source>
</evidence>
<keyword evidence="4" id="KW-1185">Reference proteome</keyword>